<dbReference type="Proteomes" id="UP001219355">
    <property type="component" value="Chromosome 4"/>
</dbReference>
<name>A0AAF0ILZ9_9EURO</name>
<organism evidence="1 2">
    <name type="scientific">Emydomyces testavorans</name>
    <dbReference type="NCBI Taxonomy" id="2070801"/>
    <lineage>
        <taxon>Eukaryota</taxon>
        <taxon>Fungi</taxon>
        <taxon>Dikarya</taxon>
        <taxon>Ascomycota</taxon>
        <taxon>Pezizomycotina</taxon>
        <taxon>Eurotiomycetes</taxon>
        <taxon>Eurotiomycetidae</taxon>
        <taxon>Onygenales</taxon>
        <taxon>Nannizziopsiaceae</taxon>
        <taxon>Emydomyces</taxon>
    </lineage>
</organism>
<accession>A0AAF0ILZ9</accession>
<dbReference type="EMBL" id="CP120630">
    <property type="protein sequence ID" value="WEW61241.1"/>
    <property type="molecule type" value="Genomic_DNA"/>
</dbReference>
<keyword evidence="2" id="KW-1185">Reference proteome</keyword>
<dbReference type="PANTHER" id="PTHR41390">
    <property type="entry name" value="CHROMOSOME 7, WHOLE GENOME SHOTGUN SEQUENCE"/>
    <property type="match status" value="1"/>
</dbReference>
<dbReference type="PANTHER" id="PTHR41390:SF1">
    <property type="entry name" value="NADH-UBIQUINONE OXIDOREDUCTASE 213 KDA SUBUNIT"/>
    <property type="match status" value="1"/>
</dbReference>
<protein>
    <submittedName>
        <fullName evidence="1">Uncharacterized protein</fullName>
    </submittedName>
</protein>
<dbReference type="AlphaFoldDB" id="A0AAF0ILZ9"/>
<evidence type="ECO:0000313" key="1">
    <source>
        <dbReference type="EMBL" id="WEW61241.1"/>
    </source>
</evidence>
<reference evidence="1" key="1">
    <citation type="submission" date="2023-03" db="EMBL/GenBank/DDBJ databases">
        <title>Emydomyces testavorans Genome Sequence.</title>
        <authorList>
            <person name="Hoyer L."/>
        </authorList>
    </citation>
    <scope>NUCLEOTIDE SEQUENCE</scope>
    <source>
        <strain evidence="1">16-2883</strain>
    </source>
</reference>
<evidence type="ECO:0000313" key="2">
    <source>
        <dbReference type="Proteomes" id="UP001219355"/>
    </source>
</evidence>
<gene>
    <name evidence="1" type="ORF">PRK78_006731</name>
</gene>
<sequence length="123" mass="13844">MVASADANGFQNSASLMPAVKIGALCDRRVIPGLVAFSLFGYLGQLAYNVADQWHARRRSEGPKRAWTERIMESKWMPIKALTDEKYKEILHEKALGLEVEIALIDERIKALRESQISGRSEK</sequence>
<proteinExistence type="predicted"/>